<dbReference type="InterPro" id="IPR045390">
    <property type="entry name" value="ABC-3C_MC3"/>
</dbReference>
<keyword evidence="2" id="KW-1185">Reference proteome</keyword>
<name>A0A5J5IIG3_9BACT</name>
<dbReference type="AlphaFoldDB" id="A0A5J5IIG3"/>
<evidence type="ECO:0000313" key="1">
    <source>
        <dbReference type="EMBL" id="KAA9040835.1"/>
    </source>
</evidence>
<dbReference type="EMBL" id="VYQF01000001">
    <property type="protein sequence ID" value="KAA9040835.1"/>
    <property type="molecule type" value="Genomic_DNA"/>
</dbReference>
<gene>
    <name evidence="1" type="ORF">FW778_01990</name>
</gene>
<dbReference type="Proteomes" id="UP000326903">
    <property type="component" value="Unassembled WGS sequence"/>
</dbReference>
<reference evidence="1 2" key="1">
    <citation type="submission" date="2019-09" db="EMBL/GenBank/DDBJ databases">
        <title>Draft genome sequence of Ginsengibacter sp. BR5-29.</title>
        <authorList>
            <person name="Im W.-T."/>
        </authorList>
    </citation>
    <scope>NUCLEOTIDE SEQUENCE [LARGE SCALE GENOMIC DNA]</scope>
    <source>
        <strain evidence="1 2">BR5-29</strain>
    </source>
</reference>
<dbReference type="RefSeq" id="WP_150412923.1">
    <property type="nucleotide sequence ID" value="NZ_VYQF01000001.1"/>
</dbReference>
<accession>A0A5J5IIG3</accession>
<dbReference type="Pfam" id="PF20131">
    <property type="entry name" value="MC3"/>
    <property type="match status" value="1"/>
</dbReference>
<organism evidence="1 2">
    <name type="scientific">Ginsengibacter hankyongi</name>
    <dbReference type="NCBI Taxonomy" id="2607284"/>
    <lineage>
        <taxon>Bacteria</taxon>
        <taxon>Pseudomonadati</taxon>
        <taxon>Bacteroidota</taxon>
        <taxon>Chitinophagia</taxon>
        <taxon>Chitinophagales</taxon>
        <taxon>Chitinophagaceae</taxon>
        <taxon>Ginsengibacter</taxon>
    </lineage>
</organism>
<comment type="caution">
    <text evidence="1">The sequence shown here is derived from an EMBL/GenBank/DDBJ whole genome shotgun (WGS) entry which is preliminary data.</text>
</comment>
<proteinExistence type="predicted"/>
<sequence length="150" mass="17404">MKEIYYTYNNEAIASCVMIQVLHEVKSIDIARSCLLLPFLLDDRTVNYLQSVKSEDLTLESFINNRPHLFTTFNKRFLALMPITINALMMLSKSNQIEIAKTISLKQAIQLDKIAMGNRFNEIEKILSAFLIMMEKHNTTQLYQLLNIQL</sequence>
<evidence type="ECO:0000313" key="2">
    <source>
        <dbReference type="Proteomes" id="UP000326903"/>
    </source>
</evidence>
<protein>
    <submittedName>
        <fullName evidence="1">Uncharacterized protein</fullName>
    </submittedName>
</protein>